<evidence type="ECO:0000313" key="2">
    <source>
        <dbReference type="Proteomes" id="UP000285060"/>
    </source>
</evidence>
<proteinExistence type="predicted"/>
<organism evidence="1 2">
    <name type="scientific">Aphanomyces invadans</name>
    <dbReference type="NCBI Taxonomy" id="157072"/>
    <lineage>
        <taxon>Eukaryota</taxon>
        <taxon>Sar</taxon>
        <taxon>Stramenopiles</taxon>
        <taxon>Oomycota</taxon>
        <taxon>Saprolegniomycetes</taxon>
        <taxon>Saprolegniales</taxon>
        <taxon>Verrucalvaceae</taxon>
        <taxon>Aphanomyces</taxon>
    </lineage>
</organism>
<comment type="caution">
    <text evidence="1">The sequence shown here is derived from an EMBL/GenBank/DDBJ whole genome shotgun (WGS) entry which is preliminary data.</text>
</comment>
<dbReference type="VEuPathDB" id="FungiDB:H310_07179"/>
<evidence type="ECO:0000313" key="1">
    <source>
        <dbReference type="EMBL" id="RHY28755.1"/>
    </source>
</evidence>
<dbReference type="Proteomes" id="UP000285060">
    <property type="component" value="Unassembled WGS sequence"/>
</dbReference>
<dbReference type="EMBL" id="QUSY01000532">
    <property type="protein sequence ID" value="RHY28755.1"/>
    <property type="molecule type" value="Genomic_DNA"/>
</dbReference>
<sequence>MDNVKTFWRALEILRLANLYPSACDLDNVVHTTPLEAKHLSLHRIVVTTENVAHDGMPGPGAPTTAQLLALSTQTTPWHVPISGMISFDFKYNTKAHHPADVDPGKEVRYIISCTFWTNKPNLLAWASKPLLPTKHQSFLNECAGKLLYFDGTMPNGAYSLDLSSSIDQRIASQLFRISGDDKLYNKQNDGANTSQTGNWECFRNETLDGERYTFHRSFGLPEKGLFEFDFVVTSRLPRATPAISPEVTKTSDLAEGD</sequence>
<gene>
    <name evidence="1" type="ORF">DYB32_005729</name>
</gene>
<keyword evidence="2" id="KW-1185">Reference proteome</keyword>
<name>A0A3R6VKJ2_9STRA</name>
<reference evidence="1 2" key="1">
    <citation type="submission" date="2018-08" db="EMBL/GenBank/DDBJ databases">
        <title>Aphanomyces genome sequencing and annotation.</title>
        <authorList>
            <person name="Minardi D."/>
            <person name="Oidtmann B."/>
            <person name="Van Der Giezen M."/>
            <person name="Studholme D.J."/>
        </authorList>
    </citation>
    <scope>NUCLEOTIDE SEQUENCE [LARGE SCALE GENOMIC DNA]</scope>
    <source>
        <strain evidence="1 2">NJM0002</strain>
    </source>
</reference>
<protein>
    <submittedName>
        <fullName evidence="1">Uncharacterized protein</fullName>
    </submittedName>
</protein>
<dbReference type="AlphaFoldDB" id="A0A3R6VKJ2"/>
<accession>A0A3R6VKJ2</accession>